<dbReference type="InterPro" id="IPR048261">
    <property type="entry name" value="SlpA/SlyD-like_ins_sf"/>
</dbReference>
<evidence type="ECO:0000256" key="6">
    <source>
        <dbReference type="ARBA" id="ARBA00023186"/>
    </source>
</evidence>
<dbReference type="EMBL" id="DTBD01000005">
    <property type="protein sequence ID" value="HGQ63696.1"/>
    <property type="molecule type" value="Genomic_DNA"/>
</dbReference>
<reference evidence="12" key="1">
    <citation type="journal article" date="2020" name="mSystems">
        <title>Genome- and Community-Level Interaction Insights into Carbon Utilization and Element Cycling Functions of Hydrothermarchaeota in Hydrothermal Sediment.</title>
        <authorList>
            <person name="Zhou Z."/>
            <person name="Liu Y."/>
            <person name="Xu W."/>
            <person name="Pan J."/>
            <person name="Luo Z.H."/>
            <person name="Li M."/>
        </authorList>
    </citation>
    <scope>NUCLEOTIDE SEQUENCE [LARGE SCALE GENOMIC DNA]</scope>
    <source>
        <strain evidence="12">SpSt-637</strain>
        <strain evidence="11">SpSt-667</strain>
    </source>
</reference>
<proteinExistence type="inferred from homology"/>
<dbReference type="InterPro" id="IPR054016">
    <property type="entry name" value="FKBP26_IF"/>
</dbReference>
<sequence>MPIPKNSFILIDYELRTKDTNELIDTTIEEIAKKENKYEAERVYEPLLVIVGENRVIQGLEEHIETSAEPNKEYEIVVPPEKAYGLRDPSKVKTYNLRALLQRNIAPEVNKTVEIDGQIGIVKAVSGGRVLIDFNHPLAGKTILCRYKVVKVIEDATEKVKWLLHRRYRRSPLDRFNVSVDQDKKAITIELPKELYLDRDLQLVKALIVEEIYRYIGDLKTVVYIEKYEKEG</sequence>
<dbReference type="Gene3D" id="3.10.50.40">
    <property type="match status" value="1"/>
</dbReference>
<dbReference type="InterPro" id="IPR040825">
    <property type="entry name" value="FKBP26_C"/>
</dbReference>
<dbReference type="SUPFAM" id="SSF54534">
    <property type="entry name" value="FKBP-like"/>
    <property type="match status" value="1"/>
</dbReference>
<evidence type="ECO:0000256" key="1">
    <source>
        <dbReference type="ARBA" id="ARBA00000971"/>
    </source>
</evidence>
<organism evidence="12">
    <name type="scientific">Ignisphaera aggregans</name>
    <dbReference type="NCBI Taxonomy" id="334771"/>
    <lineage>
        <taxon>Archaea</taxon>
        <taxon>Thermoproteota</taxon>
        <taxon>Thermoprotei</taxon>
        <taxon>Desulfurococcales</taxon>
        <taxon>Desulfurococcaceae</taxon>
        <taxon>Ignisphaera</taxon>
    </lineage>
</organism>
<evidence type="ECO:0000256" key="9">
    <source>
        <dbReference type="RuleBase" id="RU003915"/>
    </source>
</evidence>
<dbReference type="GO" id="GO:0005737">
    <property type="term" value="C:cytoplasm"/>
    <property type="evidence" value="ECO:0007669"/>
    <property type="project" value="UniProtKB-SubCell"/>
</dbReference>
<protein>
    <recommendedName>
        <fullName evidence="9">Peptidyl-prolyl cis-trans isomerase</fullName>
        <ecNumber evidence="9">5.2.1.8</ecNumber>
    </recommendedName>
</protein>
<evidence type="ECO:0000256" key="2">
    <source>
        <dbReference type="ARBA" id="ARBA00004496"/>
    </source>
</evidence>
<dbReference type="Pfam" id="PF22199">
    <property type="entry name" value="FKBP26_IF"/>
    <property type="match status" value="1"/>
</dbReference>
<dbReference type="PANTHER" id="PTHR47861">
    <property type="entry name" value="FKBP-TYPE PEPTIDYL-PROLYL CIS-TRANS ISOMERASE SLYD"/>
    <property type="match status" value="1"/>
</dbReference>
<evidence type="ECO:0000313" key="11">
    <source>
        <dbReference type="EMBL" id="HGQ35535.1"/>
    </source>
</evidence>
<evidence type="ECO:0000256" key="4">
    <source>
        <dbReference type="ARBA" id="ARBA00022490"/>
    </source>
</evidence>
<dbReference type="GO" id="GO:0042026">
    <property type="term" value="P:protein refolding"/>
    <property type="evidence" value="ECO:0007669"/>
    <property type="project" value="UniProtKB-ARBA"/>
</dbReference>
<evidence type="ECO:0000256" key="8">
    <source>
        <dbReference type="PROSITE-ProRule" id="PRU00277"/>
    </source>
</evidence>
<keyword evidence="4" id="KW-0963">Cytoplasm</keyword>
<dbReference type="Gene3D" id="2.40.10.330">
    <property type="match status" value="1"/>
</dbReference>
<dbReference type="AlphaFoldDB" id="A0A7C4JID7"/>
<comment type="caution">
    <text evidence="12">The sequence shown here is derived from an EMBL/GenBank/DDBJ whole genome shotgun (WGS) entry which is preliminary data.</text>
</comment>
<keyword evidence="7 8" id="KW-0413">Isomerase</keyword>
<evidence type="ECO:0000256" key="5">
    <source>
        <dbReference type="ARBA" id="ARBA00023110"/>
    </source>
</evidence>
<feature type="domain" description="PPIase FKBP-type" evidence="10">
    <location>
        <begin position="6"/>
        <end position="116"/>
    </location>
</feature>
<dbReference type="PANTHER" id="PTHR47861:SF3">
    <property type="entry name" value="FKBP-TYPE PEPTIDYL-PROLYL CIS-TRANS ISOMERASE SLYD"/>
    <property type="match status" value="1"/>
</dbReference>
<dbReference type="InterPro" id="IPR001179">
    <property type="entry name" value="PPIase_FKBP_dom"/>
</dbReference>
<comment type="subcellular location">
    <subcellularLocation>
        <location evidence="2">Cytoplasm</location>
    </subcellularLocation>
</comment>
<dbReference type="Gene3D" id="3.30.70.2210">
    <property type="match status" value="1"/>
</dbReference>
<dbReference type="EC" id="5.2.1.8" evidence="9"/>
<keyword evidence="5 8" id="KW-0697">Rotamase</keyword>
<accession>A0A7C4JID7</accession>
<dbReference type="Pfam" id="PF00254">
    <property type="entry name" value="FKBP_C"/>
    <property type="match status" value="1"/>
</dbReference>
<comment type="catalytic activity">
    <reaction evidence="1 8 9">
        <text>[protein]-peptidylproline (omega=180) = [protein]-peptidylproline (omega=0)</text>
        <dbReference type="Rhea" id="RHEA:16237"/>
        <dbReference type="Rhea" id="RHEA-COMP:10747"/>
        <dbReference type="Rhea" id="RHEA-COMP:10748"/>
        <dbReference type="ChEBI" id="CHEBI:83833"/>
        <dbReference type="ChEBI" id="CHEBI:83834"/>
        <dbReference type="EC" id="5.2.1.8"/>
    </reaction>
</comment>
<dbReference type="InterPro" id="IPR046357">
    <property type="entry name" value="PPIase_dom_sf"/>
</dbReference>
<evidence type="ECO:0000256" key="7">
    <source>
        <dbReference type="ARBA" id="ARBA00023235"/>
    </source>
</evidence>
<evidence type="ECO:0000313" key="12">
    <source>
        <dbReference type="EMBL" id="HGQ63696.1"/>
    </source>
</evidence>
<dbReference type="GO" id="GO:0003755">
    <property type="term" value="F:peptidyl-prolyl cis-trans isomerase activity"/>
    <property type="evidence" value="ECO:0007669"/>
    <property type="project" value="UniProtKB-UniRule"/>
</dbReference>
<evidence type="ECO:0000256" key="3">
    <source>
        <dbReference type="ARBA" id="ARBA00006577"/>
    </source>
</evidence>
<evidence type="ECO:0000259" key="10">
    <source>
        <dbReference type="PROSITE" id="PS50059"/>
    </source>
</evidence>
<comment type="similarity">
    <text evidence="3 9">Belongs to the FKBP-type PPIase family.</text>
</comment>
<gene>
    <name evidence="12" type="ORF">ENU08_00375</name>
    <name evidence="11" type="ORF">ENU41_02500</name>
</gene>
<dbReference type="EMBL" id="DTCK01000013">
    <property type="protein sequence ID" value="HGQ35535.1"/>
    <property type="molecule type" value="Genomic_DNA"/>
</dbReference>
<name>A0A7C4JID7_9CREN</name>
<dbReference type="PROSITE" id="PS50059">
    <property type="entry name" value="FKBP_PPIASE"/>
    <property type="match status" value="1"/>
</dbReference>
<keyword evidence="6" id="KW-0143">Chaperone</keyword>
<dbReference type="Pfam" id="PF18046">
    <property type="entry name" value="FKBP26_C"/>
    <property type="match status" value="1"/>
</dbReference>